<name>A0ABR8TV39_9CELL</name>
<feature type="compositionally biased region" description="Polar residues" evidence="1">
    <location>
        <begin position="914"/>
        <end position="926"/>
    </location>
</feature>
<comment type="caution">
    <text evidence="5">The sequence shown here is derived from an EMBL/GenBank/DDBJ whole genome shotgun (WGS) entry which is preliminary data.</text>
</comment>
<sequence>MIARQDERRGSPSGPFDRWSLVDDQPAEKWVEALPVGNGRIGAMCFGRIGTERLQVNDATVWSGTGTEPLPHDGAVGTGARPPAWTPDAPRAHGPAHLAAVREAVAAGDAHRAERLLQDVQTPYAQAYLPFVDVWVTVEAAGGTGAAGRPHGLDQLDAPTAPATSQAAGYARRLDLDEAVASHEYSLPGSVRPGPDVRHETWVSAADHVLVHTVTSSAPSILAVRVSSVLRAASVAAPRATAAPGAAPGLAEARNDLSCGVLRHEVQLPVDVAPGHESVEVPVRYADGGRHAVAVVAAPGARVEEGLLVLPAARRHVLVVATATSQDPTAAGPGSRADASARATASAVAALGDRGTAGGSGTATEDQVAGVVERLRRRHVDEHRRLFDRVRLRLGPAPARVEATGTATTGTASTAHHLRRPAAVAATPADAADPTLAALAFHYGRYLLISSSRPGGLPATLQGLWNDELPAPWSSSYTLNINTPMNYWAAETTGLAECHEPLLDLTARIARGTGARAAAMLYGTRGWVAHHNTDAWGHAWPVGAGHGDPAWASWALGGTWLARHVWDHYVFAPDPDYLRDVAWPVLEGAGLFALDWICTDVPRDADGFVGAPRRAWTSPSTSPENHYVGPDGDPVAVATSVTMDVALLRDLAASCRAAHTALVEPGGPERGAPGWLADLETAVALLPSPRVGAGGGLLEWAEDLPEAEPEHRHLSHLVGLFPLGSLTPEEHPDLCRAAARSLDLRGPESTGWSLAWRAALWARLGRGDRAHDQVRLALRTVASPSDPLESGPAPHRGGLYPNLFSAHPPFQIDGNLGLTAAIAEMLLQSHTDHLDLLPALPEAWPQGEVDGLRARGGILVGITWRDMRVTEVRLTAPPTRAVRFRLRTADGRRADVDLAPGARVALGHEALGASCTSSATDPTPSQDPAGHAAGPPAGGPPSPAVPAREGAHRGHDR</sequence>
<dbReference type="PANTHER" id="PTHR31084">
    <property type="entry name" value="ALPHA-L-FUCOSIDASE 2"/>
    <property type="match status" value="1"/>
</dbReference>
<dbReference type="GO" id="GO:0016787">
    <property type="term" value="F:hydrolase activity"/>
    <property type="evidence" value="ECO:0007669"/>
    <property type="project" value="UniProtKB-KW"/>
</dbReference>
<dbReference type="InterPro" id="IPR054363">
    <property type="entry name" value="GH95_cat"/>
</dbReference>
<dbReference type="Gene3D" id="2.70.98.50">
    <property type="entry name" value="putative glycoside hydrolase family protein from bacillus halodurans"/>
    <property type="match status" value="1"/>
</dbReference>
<evidence type="ECO:0000256" key="1">
    <source>
        <dbReference type="SAM" id="MobiDB-lite"/>
    </source>
</evidence>
<dbReference type="Pfam" id="PF14498">
    <property type="entry name" value="Glyco_hyd_65N_2"/>
    <property type="match status" value="1"/>
</dbReference>
<feature type="compositionally biased region" description="Basic and acidic residues" evidence="1">
    <location>
        <begin position="1"/>
        <end position="10"/>
    </location>
</feature>
<protein>
    <submittedName>
        <fullName evidence="5">Glycoside hydrolase N-terminal domain-containing protein</fullName>
    </submittedName>
</protein>
<dbReference type="InterPro" id="IPR049053">
    <property type="entry name" value="AFCA-like_C"/>
</dbReference>
<dbReference type="SUPFAM" id="SSF48208">
    <property type="entry name" value="Six-hairpin glycosidases"/>
    <property type="match status" value="1"/>
</dbReference>
<reference evidence="5 6" key="1">
    <citation type="submission" date="2020-08" db="EMBL/GenBank/DDBJ databases">
        <title>A Genomic Blueprint of the Chicken Gut Microbiome.</title>
        <authorList>
            <person name="Gilroy R."/>
            <person name="Ravi A."/>
            <person name="Getino M."/>
            <person name="Pursley I."/>
            <person name="Horton D.L."/>
            <person name="Alikhan N.-F."/>
            <person name="Baker D."/>
            <person name="Gharbi K."/>
            <person name="Hall N."/>
            <person name="Watson M."/>
            <person name="Adriaenssens E.M."/>
            <person name="Foster-Nyarko E."/>
            <person name="Jarju S."/>
            <person name="Secka A."/>
            <person name="Antonio M."/>
            <person name="Oren A."/>
            <person name="Chaudhuri R."/>
            <person name="La Ragione R.M."/>
            <person name="Hildebrand F."/>
            <person name="Pallen M.J."/>
        </authorList>
    </citation>
    <scope>NUCLEOTIDE SEQUENCE [LARGE SCALE GENOMIC DNA]</scope>
    <source>
        <strain evidence="5 6">Sa2CUA9</strain>
    </source>
</reference>
<dbReference type="PANTHER" id="PTHR31084:SF0">
    <property type="entry name" value="ALPHA-L-FUCOSIDASE 2"/>
    <property type="match status" value="1"/>
</dbReference>
<dbReference type="EMBL" id="JACSQF010000001">
    <property type="protein sequence ID" value="MBD7979169.1"/>
    <property type="molecule type" value="Genomic_DNA"/>
</dbReference>
<dbReference type="Pfam" id="PF22124">
    <property type="entry name" value="Glyco_hydro_95_cat"/>
    <property type="match status" value="1"/>
</dbReference>
<evidence type="ECO:0000313" key="6">
    <source>
        <dbReference type="Proteomes" id="UP000655570"/>
    </source>
</evidence>
<feature type="region of interest" description="Disordered" evidence="1">
    <location>
        <begin position="914"/>
        <end position="957"/>
    </location>
</feature>
<dbReference type="InterPro" id="IPR027414">
    <property type="entry name" value="GH95_N_dom"/>
</dbReference>
<keyword evidence="6" id="KW-1185">Reference proteome</keyword>
<gene>
    <name evidence="5" type="ORF">H9641_00340</name>
</gene>
<feature type="domain" description="Alpha fucosidase A-like C-terminal" evidence="3">
    <location>
        <begin position="828"/>
        <end position="887"/>
    </location>
</feature>
<dbReference type="Pfam" id="PF21307">
    <property type="entry name" value="Glyco_hydro_95_C"/>
    <property type="match status" value="1"/>
</dbReference>
<dbReference type="InterPro" id="IPR008928">
    <property type="entry name" value="6-hairpin_glycosidase_sf"/>
</dbReference>
<accession>A0ABR8TV39</accession>
<organism evidence="5 6">
    <name type="scientific">Oerskovia merdavium</name>
    <dbReference type="NCBI Taxonomy" id="2762227"/>
    <lineage>
        <taxon>Bacteria</taxon>
        <taxon>Bacillati</taxon>
        <taxon>Actinomycetota</taxon>
        <taxon>Actinomycetes</taxon>
        <taxon>Micrococcales</taxon>
        <taxon>Cellulomonadaceae</taxon>
        <taxon>Oerskovia</taxon>
    </lineage>
</organism>
<dbReference type="InterPro" id="IPR012341">
    <property type="entry name" value="6hp_glycosidase-like_sf"/>
</dbReference>
<dbReference type="Proteomes" id="UP000655570">
    <property type="component" value="Unassembled WGS sequence"/>
</dbReference>
<evidence type="ECO:0000259" key="3">
    <source>
        <dbReference type="Pfam" id="PF21307"/>
    </source>
</evidence>
<evidence type="ECO:0000313" key="5">
    <source>
        <dbReference type="EMBL" id="MBD7979169.1"/>
    </source>
</evidence>
<keyword evidence="5" id="KW-0378">Hydrolase</keyword>
<proteinExistence type="predicted"/>
<evidence type="ECO:0000259" key="2">
    <source>
        <dbReference type="Pfam" id="PF14498"/>
    </source>
</evidence>
<feature type="domain" description="Glycosyl hydrolase family 95 N-terminal" evidence="2">
    <location>
        <begin position="24"/>
        <end position="231"/>
    </location>
</feature>
<feature type="domain" description="Glycosyl hydrolase family 95 catalytic" evidence="4">
    <location>
        <begin position="373"/>
        <end position="826"/>
    </location>
</feature>
<dbReference type="Gene3D" id="1.50.10.10">
    <property type="match status" value="1"/>
</dbReference>
<evidence type="ECO:0000259" key="4">
    <source>
        <dbReference type="Pfam" id="PF22124"/>
    </source>
</evidence>
<dbReference type="RefSeq" id="WP_191799980.1">
    <property type="nucleotide sequence ID" value="NZ_JACSQF010000001.1"/>
</dbReference>
<feature type="region of interest" description="Disordered" evidence="1">
    <location>
        <begin position="1"/>
        <end position="20"/>
    </location>
</feature>